<keyword evidence="1" id="KW-0175">Coiled coil</keyword>
<evidence type="ECO:0000313" key="4">
    <source>
        <dbReference type="Proteomes" id="UP000314982"/>
    </source>
</evidence>
<dbReference type="Proteomes" id="UP000314982">
    <property type="component" value="Unassembled WGS sequence"/>
</dbReference>
<reference evidence="3" key="2">
    <citation type="submission" date="2025-08" db="UniProtKB">
        <authorList>
            <consortium name="Ensembl"/>
        </authorList>
    </citation>
    <scope>IDENTIFICATION</scope>
</reference>
<feature type="domain" description="COS" evidence="2">
    <location>
        <begin position="69"/>
        <end position="126"/>
    </location>
</feature>
<accession>A0A4W5PZ71</accession>
<name>A0A4W5PZ71_9TELE</name>
<dbReference type="GeneTree" id="ENSGT00940000158021"/>
<dbReference type="PROSITE" id="PS51262">
    <property type="entry name" value="COS"/>
    <property type="match status" value="1"/>
</dbReference>
<dbReference type="InterPro" id="IPR017903">
    <property type="entry name" value="COS_domain"/>
</dbReference>
<evidence type="ECO:0000259" key="2">
    <source>
        <dbReference type="PROSITE" id="PS51262"/>
    </source>
</evidence>
<organism evidence="3 4">
    <name type="scientific">Hucho hucho</name>
    <name type="common">huchen</name>
    <dbReference type="NCBI Taxonomy" id="62062"/>
    <lineage>
        <taxon>Eukaryota</taxon>
        <taxon>Metazoa</taxon>
        <taxon>Chordata</taxon>
        <taxon>Craniata</taxon>
        <taxon>Vertebrata</taxon>
        <taxon>Euteleostomi</taxon>
        <taxon>Actinopterygii</taxon>
        <taxon>Neopterygii</taxon>
        <taxon>Teleostei</taxon>
        <taxon>Protacanthopterygii</taxon>
        <taxon>Salmoniformes</taxon>
        <taxon>Salmonidae</taxon>
        <taxon>Salmoninae</taxon>
        <taxon>Hucho</taxon>
    </lineage>
</organism>
<dbReference type="AlphaFoldDB" id="A0A4W5PZ71"/>
<reference evidence="4" key="1">
    <citation type="submission" date="2018-06" db="EMBL/GenBank/DDBJ databases">
        <title>Genome assembly of Danube salmon.</title>
        <authorList>
            <person name="Macqueen D.J."/>
            <person name="Gundappa M.K."/>
        </authorList>
    </citation>
    <scope>NUCLEOTIDE SEQUENCE [LARGE SCALE GENOMIC DNA]</scope>
</reference>
<evidence type="ECO:0000313" key="3">
    <source>
        <dbReference type="Ensembl" id="ENSHHUP00000065499.1"/>
    </source>
</evidence>
<dbReference type="Ensembl" id="ENSHHUT00000067718.1">
    <property type="protein sequence ID" value="ENSHHUP00000065499.1"/>
    <property type="gene ID" value="ENSHHUG00000038665.1"/>
</dbReference>
<dbReference type="STRING" id="62062.ENSHHUP00000065499"/>
<reference evidence="3" key="3">
    <citation type="submission" date="2025-09" db="UniProtKB">
        <authorList>
            <consortium name="Ensembl"/>
        </authorList>
    </citation>
    <scope>IDENTIFICATION</scope>
</reference>
<sequence length="140" mass="15828">MELNSALAREQLSQSVRELGASLAERQGALTLALEGARLRRGEALSAQVSERRGLQEHGGLMAYTQELLKETDQPCFVQAARITHNRLVKAIENLQCFSLSADPSFRHFHMDASRELRLISSMEYIRGVWKRLDLKTHPI</sequence>
<keyword evidence="4" id="KW-1185">Reference proteome</keyword>
<protein>
    <recommendedName>
        <fullName evidence="2">COS domain-containing protein</fullName>
    </recommendedName>
</protein>
<evidence type="ECO:0000256" key="1">
    <source>
        <dbReference type="ARBA" id="ARBA00023054"/>
    </source>
</evidence>
<proteinExistence type="predicted"/>